<evidence type="ECO:0000313" key="8">
    <source>
        <dbReference type="EMBL" id="KAI1723656.1"/>
    </source>
</evidence>
<sequence length="242" mass="27879">MDADQGNTIIHQITSNIQQLNQNVQNLNVYVEKIGGPDDTDTTKDAMAQLVHSSNLVSKSTSTLIKKLVTLSSDNRQFRVQGERLMNDYMGVLNRLQAAQRRAAFKEKAQIKTVTVEDEMLSKQQTERTADDQMRLQIQQQHRVHLNEIKERQQALSQLESDINDVNQIFKDLARIVHDQGEMVDSIESSVEHASIYVEQGHQNVQQALRYQTKARQKKLLLLIFFTALILIFLLFAYLWTR</sequence>
<evidence type="ECO:0000256" key="5">
    <source>
        <dbReference type="RuleBase" id="RU003858"/>
    </source>
</evidence>
<evidence type="ECO:0000313" key="9">
    <source>
        <dbReference type="Proteomes" id="UP001201812"/>
    </source>
</evidence>
<dbReference type="InterPro" id="IPR045242">
    <property type="entry name" value="Syntaxin"/>
</dbReference>
<dbReference type="Pfam" id="PF05739">
    <property type="entry name" value="SNARE"/>
    <property type="match status" value="1"/>
</dbReference>
<keyword evidence="6" id="KW-0472">Membrane</keyword>
<comment type="similarity">
    <text evidence="2 5">Belongs to the syntaxin family.</text>
</comment>
<dbReference type="InterPro" id="IPR006011">
    <property type="entry name" value="Syntaxin_N"/>
</dbReference>
<feature type="domain" description="T-SNARE coiled-coil homology" evidence="7">
    <location>
        <begin position="146"/>
        <end position="208"/>
    </location>
</feature>
<dbReference type="EMBL" id="JAKKPZ010000003">
    <property type="protein sequence ID" value="KAI1723656.1"/>
    <property type="molecule type" value="Genomic_DNA"/>
</dbReference>
<evidence type="ECO:0000256" key="3">
    <source>
        <dbReference type="ARBA" id="ARBA00022448"/>
    </source>
</evidence>
<dbReference type="InterPro" id="IPR010989">
    <property type="entry name" value="SNARE"/>
</dbReference>
<keyword evidence="6" id="KW-0812">Transmembrane</keyword>
<gene>
    <name evidence="8" type="ORF">DdX_03826</name>
</gene>
<evidence type="ECO:0000256" key="2">
    <source>
        <dbReference type="ARBA" id="ARBA00009063"/>
    </source>
</evidence>
<dbReference type="SMART" id="SM00397">
    <property type="entry name" value="t_SNARE"/>
    <property type="match status" value="1"/>
</dbReference>
<keyword evidence="9" id="KW-1185">Reference proteome</keyword>
<keyword evidence="3" id="KW-0813">Transport</keyword>
<feature type="transmembrane region" description="Helical" evidence="6">
    <location>
        <begin position="220"/>
        <end position="240"/>
    </location>
</feature>
<dbReference type="PROSITE" id="PS50192">
    <property type="entry name" value="T_SNARE"/>
    <property type="match status" value="1"/>
</dbReference>
<dbReference type="SMART" id="SM00503">
    <property type="entry name" value="SynN"/>
    <property type="match status" value="1"/>
</dbReference>
<dbReference type="GO" id="GO:0048278">
    <property type="term" value="P:vesicle docking"/>
    <property type="evidence" value="ECO:0007669"/>
    <property type="project" value="TreeGrafter"/>
</dbReference>
<comment type="caution">
    <text evidence="8">The sequence shown here is derived from an EMBL/GenBank/DDBJ whole genome shotgun (WGS) entry which is preliminary data.</text>
</comment>
<keyword evidence="6" id="KW-1133">Transmembrane helix</keyword>
<evidence type="ECO:0000256" key="1">
    <source>
        <dbReference type="ARBA" id="ARBA00004211"/>
    </source>
</evidence>
<dbReference type="PANTHER" id="PTHR19957">
    <property type="entry name" value="SYNTAXIN"/>
    <property type="match status" value="1"/>
</dbReference>
<dbReference type="GO" id="GO:0000149">
    <property type="term" value="F:SNARE binding"/>
    <property type="evidence" value="ECO:0007669"/>
    <property type="project" value="TreeGrafter"/>
</dbReference>
<evidence type="ECO:0000256" key="4">
    <source>
        <dbReference type="ARBA" id="ARBA00022775"/>
    </source>
</evidence>
<name>A0AAD4RBC1_9BILA</name>
<dbReference type="InterPro" id="IPR006012">
    <property type="entry name" value="Syntaxin/epimorphin_CS"/>
</dbReference>
<evidence type="ECO:0000256" key="6">
    <source>
        <dbReference type="SAM" id="Phobius"/>
    </source>
</evidence>
<dbReference type="PANTHER" id="PTHR19957:SF411">
    <property type="entry name" value="LD23667P"/>
    <property type="match status" value="1"/>
</dbReference>
<dbReference type="GO" id="GO:0005484">
    <property type="term" value="F:SNAP receptor activity"/>
    <property type="evidence" value="ECO:0007669"/>
    <property type="project" value="InterPro"/>
</dbReference>
<reference evidence="8" key="1">
    <citation type="submission" date="2022-01" db="EMBL/GenBank/DDBJ databases">
        <title>Genome Sequence Resource for Two Populations of Ditylenchus destructor, the Migratory Endoparasitic Phytonematode.</title>
        <authorList>
            <person name="Zhang H."/>
            <person name="Lin R."/>
            <person name="Xie B."/>
        </authorList>
    </citation>
    <scope>NUCLEOTIDE SEQUENCE</scope>
    <source>
        <strain evidence="8">BazhouSP</strain>
    </source>
</reference>
<dbReference type="GO" id="GO:0008021">
    <property type="term" value="C:synaptic vesicle"/>
    <property type="evidence" value="ECO:0007669"/>
    <property type="project" value="TreeGrafter"/>
</dbReference>
<keyword evidence="4" id="KW-0532">Neurotransmitter transport</keyword>
<dbReference type="GO" id="GO:0006906">
    <property type="term" value="P:vesicle fusion"/>
    <property type="evidence" value="ECO:0007669"/>
    <property type="project" value="TreeGrafter"/>
</dbReference>
<comment type="subcellular location">
    <subcellularLocation>
        <location evidence="1">Membrane</location>
        <topology evidence="1">Single-pass type IV membrane protein</topology>
    </subcellularLocation>
</comment>
<dbReference type="Gene3D" id="1.20.5.110">
    <property type="match status" value="1"/>
</dbReference>
<dbReference type="InterPro" id="IPR000727">
    <property type="entry name" value="T_SNARE_dom"/>
</dbReference>
<organism evidence="8 9">
    <name type="scientific">Ditylenchus destructor</name>
    <dbReference type="NCBI Taxonomy" id="166010"/>
    <lineage>
        <taxon>Eukaryota</taxon>
        <taxon>Metazoa</taxon>
        <taxon>Ecdysozoa</taxon>
        <taxon>Nematoda</taxon>
        <taxon>Chromadorea</taxon>
        <taxon>Rhabditida</taxon>
        <taxon>Tylenchina</taxon>
        <taxon>Tylenchomorpha</taxon>
        <taxon>Sphaerularioidea</taxon>
        <taxon>Anguinidae</taxon>
        <taxon>Anguininae</taxon>
        <taxon>Ditylenchus</taxon>
    </lineage>
</organism>
<dbReference type="GO" id="GO:0006886">
    <property type="term" value="P:intracellular protein transport"/>
    <property type="evidence" value="ECO:0007669"/>
    <property type="project" value="InterPro"/>
</dbReference>
<dbReference type="GO" id="GO:0031201">
    <property type="term" value="C:SNARE complex"/>
    <property type="evidence" value="ECO:0007669"/>
    <property type="project" value="TreeGrafter"/>
</dbReference>
<dbReference type="AlphaFoldDB" id="A0AAD4RBC1"/>
<dbReference type="Gene3D" id="1.20.58.70">
    <property type="match status" value="1"/>
</dbReference>
<accession>A0AAD4RBC1</accession>
<dbReference type="Proteomes" id="UP001201812">
    <property type="component" value="Unassembled WGS sequence"/>
</dbReference>
<dbReference type="Pfam" id="PF14523">
    <property type="entry name" value="Syntaxin_2"/>
    <property type="match status" value="1"/>
</dbReference>
<protein>
    <submittedName>
        <fullName evidence="8">Syntaxin-like protein domain-containing protein</fullName>
    </submittedName>
</protein>
<proteinExistence type="inferred from homology"/>
<dbReference type="PROSITE" id="PS00914">
    <property type="entry name" value="SYNTAXIN"/>
    <property type="match status" value="1"/>
</dbReference>
<dbReference type="CDD" id="cd15847">
    <property type="entry name" value="SNARE_syntaxin7_like"/>
    <property type="match status" value="1"/>
</dbReference>
<evidence type="ECO:0000259" key="7">
    <source>
        <dbReference type="PROSITE" id="PS50192"/>
    </source>
</evidence>
<dbReference type="SUPFAM" id="SSF47661">
    <property type="entry name" value="t-snare proteins"/>
    <property type="match status" value="1"/>
</dbReference>
<dbReference type="GO" id="GO:0006836">
    <property type="term" value="P:neurotransmitter transport"/>
    <property type="evidence" value="ECO:0007669"/>
    <property type="project" value="UniProtKB-KW"/>
</dbReference>